<evidence type="ECO:0000256" key="1">
    <source>
        <dbReference type="ARBA" id="ARBA00023125"/>
    </source>
</evidence>
<dbReference type="SUPFAM" id="SSF47413">
    <property type="entry name" value="lambda repressor-like DNA-binding domains"/>
    <property type="match status" value="1"/>
</dbReference>
<dbReference type="AlphaFoldDB" id="A0A4R6IGT8"/>
<gene>
    <name evidence="4" type="ORF">CLV32_3945</name>
</gene>
<evidence type="ECO:0000313" key="5">
    <source>
        <dbReference type="Proteomes" id="UP000295499"/>
    </source>
</evidence>
<sequence>MKNIGYNIRQLRHKLNVNQQEISKRLKISIPAYSKIETGFTDINITRLYQIAELFQVPITEILKDGQNPAAENHSVELGQLKEQLRAKEEEILKLSKKLIDLYEELREKK</sequence>
<evidence type="ECO:0000313" key="4">
    <source>
        <dbReference type="EMBL" id="TDO20185.1"/>
    </source>
</evidence>
<keyword evidence="5" id="KW-1185">Reference proteome</keyword>
<comment type="caution">
    <text evidence="4">The sequence shown here is derived from an EMBL/GenBank/DDBJ whole genome shotgun (WGS) entry which is preliminary data.</text>
</comment>
<dbReference type="CDD" id="cd00093">
    <property type="entry name" value="HTH_XRE"/>
    <property type="match status" value="1"/>
</dbReference>
<dbReference type="RefSeq" id="WP_133558558.1">
    <property type="nucleotide sequence ID" value="NZ_SNWM01000005.1"/>
</dbReference>
<dbReference type="PROSITE" id="PS50943">
    <property type="entry name" value="HTH_CROC1"/>
    <property type="match status" value="1"/>
</dbReference>
<feature type="domain" description="HTH cro/C1-type" evidence="3">
    <location>
        <begin position="8"/>
        <end position="62"/>
    </location>
</feature>
<reference evidence="4 5" key="1">
    <citation type="submission" date="2019-03" db="EMBL/GenBank/DDBJ databases">
        <title>Genomic Encyclopedia of Archaeal and Bacterial Type Strains, Phase II (KMG-II): from individual species to whole genera.</title>
        <authorList>
            <person name="Goeker M."/>
        </authorList>
    </citation>
    <scope>NUCLEOTIDE SEQUENCE [LARGE SCALE GENOMIC DNA]</scope>
    <source>
        <strain evidence="4 5">DSM 19034</strain>
    </source>
</reference>
<proteinExistence type="predicted"/>
<dbReference type="SMART" id="SM00530">
    <property type="entry name" value="HTH_XRE"/>
    <property type="match status" value="1"/>
</dbReference>
<keyword evidence="2" id="KW-0175">Coiled coil</keyword>
<protein>
    <submittedName>
        <fullName evidence="4">DNA-binding XRE family transcriptional regulator</fullName>
    </submittedName>
</protein>
<dbReference type="GO" id="GO:0003677">
    <property type="term" value="F:DNA binding"/>
    <property type="evidence" value="ECO:0007669"/>
    <property type="project" value="UniProtKB-KW"/>
</dbReference>
<accession>A0A4R6IGT8</accession>
<keyword evidence="1 4" id="KW-0238">DNA-binding</keyword>
<name>A0A4R6IGT8_9SPHI</name>
<dbReference type="Gene3D" id="1.10.260.40">
    <property type="entry name" value="lambda repressor-like DNA-binding domains"/>
    <property type="match status" value="1"/>
</dbReference>
<evidence type="ECO:0000259" key="3">
    <source>
        <dbReference type="PROSITE" id="PS50943"/>
    </source>
</evidence>
<feature type="coiled-coil region" evidence="2">
    <location>
        <begin position="71"/>
        <end position="105"/>
    </location>
</feature>
<evidence type="ECO:0000256" key="2">
    <source>
        <dbReference type="SAM" id="Coils"/>
    </source>
</evidence>
<dbReference type="InterPro" id="IPR010982">
    <property type="entry name" value="Lambda_DNA-bd_dom_sf"/>
</dbReference>
<dbReference type="Proteomes" id="UP000295499">
    <property type="component" value="Unassembled WGS sequence"/>
</dbReference>
<organism evidence="4 5">
    <name type="scientific">Pedobacter duraquae</name>
    <dbReference type="NCBI Taxonomy" id="425511"/>
    <lineage>
        <taxon>Bacteria</taxon>
        <taxon>Pseudomonadati</taxon>
        <taxon>Bacteroidota</taxon>
        <taxon>Sphingobacteriia</taxon>
        <taxon>Sphingobacteriales</taxon>
        <taxon>Sphingobacteriaceae</taxon>
        <taxon>Pedobacter</taxon>
    </lineage>
</organism>
<dbReference type="EMBL" id="SNWM01000005">
    <property type="protein sequence ID" value="TDO20185.1"/>
    <property type="molecule type" value="Genomic_DNA"/>
</dbReference>
<dbReference type="PANTHER" id="PTHR46558">
    <property type="entry name" value="TRACRIPTIONAL REGULATORY PROTEIN-RELATED-RELATED"/>
    <property type="match status" value="1"/>
</dbReference>
<dbReference type="OrthoDB" id="795038at2"/>
<dbReference type="Pfam" id="PF12844">
    <property type="entry name" value="HTH_19"/>
    <property type="match status" value="1"/>
</dbReference>
<dbReference type="PANTHER" id="PTHR46558:SF4">
    <property type="entry name" value="DNA-BIDING PHAGE PROTEIN"/>
    <property type="match status" value="1"/>
</dbReference>
<dbReference type="InterPro" id="IPR001387">
    <property type="entry name" value="Cro/C1-type_HTH"/>
</dbReference>